<dbReference type="EMBL" id="GGEC01037152">
    <property type="protein sequence ID" value="MBX17636.1"/>
    <property type="molecule type" value="Transcribed_RNA"/>
</dbReference>
<protein>
    <recommendedName>
        <fullName evidence="2">Lipoprotein</fullName>
    </recommendedName>
</protein>
<accession>A0A2P2LI38</accession>
<evidence type="ECO:0000313" key="1">
    <source>
        <dbReference type="EMBL" id="MBX17636.1"/>
    </source>
</evidence>
<reference evidence="1" key="1">
    <citation type="submission" date="2018-02" db="EMBL/GenBank/DDBJ databases">
        <title>Rhizophora mucronata_Transcriptome.</title>
        <authorList>
            <person name="Meera S.P."/>
            <person name="Sreeshan A."/>
            <person name="Augustine A."/>
        </authorList>
    </citation>
    <scope>NUCLEOTIDE SEQUENCE</scope>
    <source>
        <tissue evidence="1">Leaf</tissue>
    </source>
</reference>
<dbReference type="AlphaFoldDB" id="A0A2P2LI38"/>
<organism evidence="1">
    <name type="scientific">Rhizophora mucronata</name>
    <name type="common">Asiatic mangrove</name>
    <dbReference type="NCBI Taxonomy" id="61149"/>
    <lineage>
        <taxon>Eukaryota</taxon>
        <taxon>Viridiplantae</taxon>
        <taxon>Streptophyta</taxon>
        <taxon>Embryophyta</taxon>
        <taxon>Tracheophyta</taxon>
        <taxon>Spermatophyta</taxon>
        <taxon>Magnoliopsida</taxon>
        <taxon>eudicotyledons</taxon>
        <taxon>Gunneridae</taxon>
        <taxon>Pentapetalae</taxon>
        <taxon>rosids</taxon>
        <taxon>fabids</taxon>
        <taxon>Malpighiales</taxon>
        <taxon>Rhizophoraceae</taxon>
        <taxon>Rhizophora</taxon>
    </lineage>
</organism>
<dbReference type="PROSITE" id="PS51257">
    <property type="entry name" value="PROKAR_LIPOPROTEIN"/>
    <property type="match status" value="1"/>
</dbReference>
<name>A0A2P2LI38_RHIMU</name>
<sequence>MIKVTISPLAPLSFFFIACHIPYTTNSTIVLPNDVKYVIIGPKNLNINDQKEKKNWRV</sequence>
<evidence type="ECO:0008006" key="2">
    <source>
        <dbReference type="Google" id="ProtNLM"/>
    </source>
</evidence>
<proteinExistence type="predicted"/>